<dbReference type="Proteomes" id="UP001148629">
    <property type="component" value="Unassembled WGS sequence"/>
</dbReference>
<proteinExistence type="predicted"/>
<organism evidence="1 2">
    <name type="scientific">Fusarium decemcellulare</name>
    <dbReference type="NCBI Taxonomy" id="57161"/>
    <lineage>
        <taxon>Eukaryota</taxon>
        <taxon>Fungi</taxon>
        <taxon>Dikarya</taxon>
        <taxon>Ascomycota</taxon>
        <taxon>Pezizomycotina</taxon>
        <taxon>Sordariomycetes</taxon>
        <taxon>Hypocreomycetidae</taxon>
        <taxon>Hypocreales</taxon>
        <taxon>Nectriaceae</taxon>
        <taxon>Fusarium</taxon>
        <taxon>Fusarium decemcellulare species complex</taxon>
    </lineage>
</organism>
<protein>
    <submittedName>
        <fullName evidence="1">Uncharacterized protein</fullName>
    </submittedName>
</protein>
<gene>
    <name evidence="1" type="ORF">NM208_g5288</name>
</gene>
<sequence length="296" mass="32725">MVKIAVAGFGEVSREIIKAVLVEGHHDITVLSRKDAPLDLPPGLSWAKIDYQDKRQLVDTLKGVHTVLSFIVVQQDPGSVSQINLIDACVAAGVTRYFVNNFPMYEGKLQVLEYCLFVPGVFMNYLAPLKKIGADIAFVQLFVDFENCRAVVPEDPEGHDSTVSFTTIQGVARVVTKALDYEGEWPVRGGISASKTSISDLLQLGEMIRGKPFSIERIKKADLQANNFTMSWAPTTNHPAVPVEQRELAAKDFMRIILMGLADGVLDMSNEWNQRLPDLELTTLGSFLRDAWGTAE</sequence>
<accession>A0ACC1SHH7</accession>
<keyword evidence="2" id="KW-1185">Reference proteome</keyword>
<name>A0ACC1SHH7_9HYPO</name>
<dbReference type="EMBL" id="JANRMS010000434">
    <property type="protein sequence ID" value="KAJ3539921.1"/>
    <property type="molecule type" value="Genomic_DNA"/>
</dbReference>
<reference evidence="1" key="1">
    <citation type="submission" date="2022-08" db="EMBL/GenBank/DDBJ databases">
        <title>Genome Sequence of Fusarium decemcellulare.</title>
        <authorList>
            <person name="Buettner E."/>
        </authorList>
    </citation>
    <scope>NUCLEOTIDE SEQUENCE</scope>
    <source>
        <strain evidence="1">Babe19</strain>
    </source>
</reference>
<comment type="caution">
    <text evidence="1">The sequence shown here is derived from an EMBL/GenBank/DDBJ whole genome shotgun (WGS) entry which is preliminary data.</text>
</comment>
<evidence type="ECO:0000313" key="2">
    <source>
        <dbReference type="Proteomes" id="UP001148629"/>
    </source>
</evidence>
<evidence type="ECO:0000313" key="1">
    <source>
        <dbReference type="EMBL" id="KAJ3539921.1"/>
    </source>
</evidence>